<dbReference type="InterPro" id="IPR049713">
    <property type="entry name" value="Pr6Pr-like"/>
</dbReference>
<feature type="transmembrane region" description="Helical" evidence="1">
    <location>
        <begin position="153"/>
        <end position="171"/>
    </location>
</feature>
<evidence type="ECO:0000256" key="1">
    <source>
        <dbReference type="SAM" id="Phobius"/>
    </source>
</evidence>
<evidence type="ECO:0008006" key="4">
    <source>
        <dbReference type="Google" id="ProtNLM"/>
    </source>
</evidence>
<proteinExistence type="predicted"/>
<keyword evidence="1" id="KW-0472">Membrane</keyword>
<keyword evidence="3" id="KW-1185">Reference proteome</keyword>
<reference evidence="2 3" key="1">
    <citation type="submission" date="2018-09" db="EMBL/GenBank/DDBJ databases">
        <title>Comparative genomics of Leucobacter spp.</title>
        <authorList>
            <person name="Reis A.C."/>
            <person name="Kolvenbach B.A."/>
            <person name="Corvini P.F.X."/>
            <person name="Nunes O.C."/>
        </authorList>
    </citation>
    <scope>NUCLEOTIDE SEQUENCE [LARGE SCALE GENOMIC DNA]</scope>
    <source>
        <strain evidence="2 3">TAN 31504</strain>
    </source>
</reference>
<name>A0ABS1SI50_9MICO</name>
<organism evidence="2 3">
    <name type="scientific">Leucobacter chromiireducens subsp. solipictus</name>
    <dbReference type="NCBI Taxonomy" id="398235"/>
    <lineage>
        <taxon>Bacteria</taxon>
        <taxon>Bacillati</taxon>
        <taxon>Actinomycetota</taxon>
        <taxon>Actinomycetes</taxon>
        <taxon>Micrococcales</taxon>
        <taxon>Microbacteriaceae</taxon>
        <taxon>Leucobacter</taxon>
    </lineage>
</organism>
<gene>
    <name evidence="2" type="ORF">D3230_13240</name>
</gene>
<sequence length="228" mass="24687">MLASGALNARLAALGFRIITLAVILTGIVRITGAFTADPSWGAFRYYTVLSNVLCLGWVVLLIVRTLRDLGAAGPRGTSTPSARWSGAVMMAITVTMLVYLIVLVPATFQQEGDYVPFSLTDNLIHIITPILLILDWLLFVPKGRLRWIDPPLWALIPYAYLAYALVYGGLGGEFSAGQTFPYPFLDVATHGVSGVALWIAGLTVALVAVGYVYVALDRLLARAFRGR</sequence>
<protein>
    <recommendedName>
        <fullName evidence="4">Pr6Pr family membrane protein</fullName>
    </recommendedName>
</protein>
<feature type="transmembrane region" description="Helical" evidence="1">
    <location>
        <begin position="44"/>
        <end position="64"/>
    </location>
</feature>
<dbReference type="EMBL" id="QYAC01000007">
    <property type="protein sequence ID" value="MBL3680244.1"/>
    <property type="molecule type" value="Genomic_DNA"/>
</dbReference>
<keyword evidence="1" id="KW-1133">Transmembrane helix</keyword>
<evidence type="ECO:0000313" key="2">
    <source>
        <dbReference type="EMBL" id="MBL3680244.1"/>
    </source>
</evidence>
<feature type="transmembrane region" description="Helical" evidence="1">
    <location>
        <begin position="12"/>
        <end position="32"/>
    </location>
</feature>
<evidence type="ECO:0000313" key="3">
    <source>
        <dbReference type="Proteomes" id="UP001645859"/>
    </source>
</evidence>
<feature type="transmembrane region" description="Helical" evidence="1">
    <location>
        <begin position="124"/>
        <end position="141"/>
    </location>
</feature>
<accession>A0ABS1SI50</accession>
<feature type="transmembrane region" description="Helical" evidence="1">
    <location>
        <begin position="191"/>
        <end position="217"/>
    </location>
</feature>
<feature type="transmembrane region" description="Helical" evidence="1">
    <location>
        <begin position="85"/>
        <end position="104"/>
    </location>
</feature>
<keyword evidence="1" id="KW-0812">Transmembrane</keyword>
<dbReference type="NCBIfam" id="NF038065">
    <property type="entry name" value="Pr6Pr"/>
    <property type="match status" value="1"/>
</dbReference>
<dbReference type="Proteomes" id="UP001645859">
    <property type="component" value="Unassembled WGS sequence"/>
</dbReference>
<comment type="caution">
    <text evidence="2">The sequence shown here is derived from an EMBL/GenBank/DDBJ whole genome shotgun (WGS) entry which is preliminary data.</text>
</comment>